<accession>A0A7Y0BNT6</accession>
<dbReference type="EMBL" id="JABBGM010000003">
    <property type="protein sequence ID" value="NML93827.1"/>
    <property type="molecule type" value="Genomic_DNA"/>
</dbReference>
<proteinExistence type="predicted"/>
<comment type="caution">
    <text evidence="1">The sequence shown here is derived from an EMBL/GenBank/DDBJ whole genome shotgun (WGS) entry which is preliminary data.</text>
</comment>
<dbReference type="RefSeq" id="WP_169493090.1">
    <property type="nucleotide sequence ID" value="NZ_JABBGM010000003.1"/>
</dbReference>
<evidence type="ECO:0000313" key="1">
    <source>
        <dbReference type="EMBL" id="NML93827.1"/>
    </source>
</evidence>
<dbReference type="AlphaFoldDB" id="A0A7Y0BNT6"/>
<reference evidence="1 2" key="1">
    <citation type="submission" date="2020-04" db="EMBL/GenBank/DDBJ databases">
        <title>Novosphingobium sp. TW-4 isolated from soil.</title>
        <authorList>
            <person name="Dahal R.H."/>
            <person name="Chaudhary D.K."/>
        </authorList>
    </citation>
    <scope>NUCLEOTIDE SEQUENCE [LARGE SCALE GENOMIC DNA]</scope>
    <source>
        <strain evidence="1 2">TW-4</strain>
    </source>
</reference>
<sequence length="81" mass="9364">MSEVREPDEIVTLSPCGAARLRVRVYLKPEKQQCHAARDGECGWVYCPQLRDNEPYATGRHCPYDHWCYYCGKDESDGHIC</sequence>
<gene>
    <name evidence="1" type="ORF">HHL27_09120</name>
</gene>
<name>A0A7Y0BNT6_9SPHN</name>
<keyword evidence="2" id="KW-1185">Reference proteome</keyword>
<protein>
    <submittedName>
        <fullName evidence="1">Uncharacterized protein</fullName>
    </submittedName>
</protein>
<organism evidence="1 2">
    <name type="scientific">Novosphingobium olei</name>
    <dbReference type="NCBI Taxonomy" id="2728851"/>
    <lineage>
        <taxon>Bacteria</taxon>
        <taxon>Pseudomonadati</taxon>
        <taxon>Pseudomonadota</taxon>
        <taxon>Alphaproteobacteria</taxon>
        <taxon>Sphingomonadales</taxon>
        <taxon>Sphingomonadaceae</taxon>
        <taxon>Novosphingobium</taxon>
    </lineage>
</organism>
<evidence type="ECO:0000313" key="2">
    <source>
        <dbReference type="Proteomes" id="UP000583556"/>
    </source>
</evidence>
<dbReference type="Proteomes" id="UP000583556">
    <property type="component" value="Unassembled WGS sequence"/>
</dbReference>